<organism evidence="6 7">
    <name type="scientific">Mya arenaria</name>
    <name type="common">Soft-shell clam</name>
    <dbReference type="NCBI Taxonomy" id="6604"/>
    <lineage>
        <taxon>Eukaryota</taxon>
        <taxon>Metazoa</taxon>
        <taxon>Spiralia</taxon>
        <taxon>Lophotrochozoa</taxon>
        <taxon>Mollusca</taxon>
        <taxon>Bivalvia</taxon>
        <taxon>Autobranchia</taxon>
        <taxon>Heteroconchia</taxon>
        <taxon>Euheterodonta</taxon>
        <taxon>Imparidentia</taxon>
        <taxon>Neoheterodontei</taxon>
        <taxon>Myida</taxon>
        <taxon>Myoidea</taxon>
        <taxon>Myidae</taxon>
        <taxon>Mya</taxon>
    </lineage>
</organism>
<feature type="transmembrane region" description="Helical" evidence="5">
    <location>
        <begin position="263"/>
        <end position="285"/>
    </location>
</feature>
<feature type="transmembrane region" description="Helical" evidence="5">
    <location>
        <begin position="233"/>
        <end position="251"/>
    </location>
</feature>
<evidence type="ECO:0000256" key="3">
    <source>
        <dbReference type="ARBA" id="ARBA00022989"/>
    </source>
</evidence>
<name>A0ABY7F877_MYAAR</name>
<comment type="subcellular location">
    <subcellularLocation>
        <location evidence="1">Membrane</location>
        <topology evidence="1">Multi-pass membrane protein</topology>
    </subcellularLocation>
</comment>
<dbReference type="PANTHER" id="PTHR23507:SF1">
    <property type="entry name" value="FI18259P1-RELATED"/>
    <property type="match status" value="1"/>
</dbReference>
<evidence type="ECO:0000256" key="2">
    <source>
        <dbReference type="ARBA" id="ARBA00022692"/>
    </source>
</evidence>
<evidence type="ECO:0000313" key="6">
    <source>
        <dbReference type="EMBL" id="WAR18388.1"/>
    </source>
</evidence>
<dbReference type="PANTHER" id="PTHR23507">
    <property type="entry name" value="ZGC:174356"/>
    <property type="match status" value="1"/>
</dbReference>
<reference evidence="6" key="1">
    <citation type="submission" date="2022-11" db="EMBL/GenBank/DDBJ databases">
        <title>Centuries of genome instability and evolution in soft-shell clam transmissible cancer (bioRxiv).</title>
        <authorList>
            <person name="Hart S.F.M."/>
            <person name="Yonemitsu M.A."/>
            <person name="Giersch R.M."/>
            <person name="Beal B.F."/>
            <person name="Arriagada G."/>
            <person name="Davis B.W."/>
            <person name="Ostrander E.A."/>
            <person name="Goff S.P."/>
            <person name="Metzger M.J."/>
        </authorList>
    </citation>
    <scope>NUCLEOTIDE SEQUENCE</scope>
    <source>
        <strain evidence="6">MELC-2E11</strain>
        <tissue evidence="6">Siphon/mantle</tissue>
    </source>
</reference>
<protein>
    <submittedName>
        <fullName evidence="6">RGPA1-like protein</fullName>
    </submittedName>
</protein>
<evidence type="ECO:0000256" key="5">
    <source>
        <dbReference type="SAM" id="Phobius"/>
    </source>
</evidence>
<dbReference type="Gene3D" id="1.20.1250.20">
    <property type="entry name" value="MFS general substrate transporter like domains"/>
    <property type="match status" value="1"/>
</dbReference>
<gene>
    <name evidence="6" type="ORF">MAR_000226</name>
</gene>
<feature type="transmembrane region" description="Helical" evidence="5">
    <location>
        <begin position="107"/>
        <end position="124"/>
    </location>
</feature>
<dbReference type="SUPFAM" id="SSF103473">
    <property type="entry name" value="MFS general substrate transporter"/>
    <property type="match status" value="1"/>
</dbReference>
<proteinExistence type="predicted"/>
<evidence type="ECO:0000313" key="7">
    <source>
        <dbReference type="Proteomes" id="UP001164746"/>
    </source>
</evidence>
<keyword evidence="2 5" id="KW-0812">Transmembrane</keyword>
<dbReference type="EMBL" id="CP111022">
    <property type="protein sequence ID" value="WAR18388.1"/>
    <property type="molecule type" value="Genomic_DNA"/>
</dbReference>
<feature type="transmembrane region" description="Helical" evidence="5">
    <location>
        <begin position="199"/>
        <end position="221"/>
    </location>
</feature>
<sequence>MDQTTVIDSDETSPLIKYEIDGGQNKPEVPDLQVPEWKTSSVAFQTSSPEQLRVTRRILGFTFLLVIALPETYTNEIRSKRTYTSRLENIKDSYSLFVSKENTGKRWMYIITLAVFSLTTYDVFGRVTVEGLYLLNYPFCWDPSELGAFTALRSGCQQIIGMAMIKVLHLCLNDELIAVVGCLSYGASFVLEGFATNDLMMYLVAVIGVWGLLTAPMIRSIMSQMTSPHKQGAVYGAIAAAETAVNLLSAVSSQTVYIATVEVMRGFIFLVYAAFNVISLVLMILMSSALAKFRKSNKDGDLKKAAQKVVDPKKDTLTRLKHLRTVLDNYEPVEAKKFFEESYSHIYYIFFDNFVSVESDLKQRANKSHREELDHILQIFEKILLLLPELVHKRWMFHSIGRIMKKLLHPGNGLRLRREGMRLFLVWYQILQDNASDECHQIFLQLVPGMGEGTHQDILYGRNAATPDSYGGIIAAGEITPILAVPGEKQPDNITKFFFEAFLQFIVSEII</sequence>
<evidence type="ECO:0000256" key="4">
    <source>
        <dbReference type="ARBA" id="ARBA00023136"/>
    </source>
</evidence>
<dbReference type="InterPro" id="IPR036259">
    <property type="entry name" value="MFS_trans_sf"/>
</dbReference>
<keyword evidence="4 5" id="KW-0472">Membrane</keyword>
<keyword evidence="7" id="KW-1185">Reference proteome</keyword>
<evidence type="ECO:0000256" key="1">
    <source>
        <dbReference type="ARBA" id="ARBA00004141"/>
    </source>
</evidence>
<accession>A0ABY7F877</accession>
<dbReference type="Proteomes" id="UP001164746">
    <property type="component" value="Chromosome 11"/>
</dbReference>
<keyword evidence="3 5" id="KW-1133">Transmembrane helix</keyword>